<protein>
    <recommendedName>
        <fullName evidence="2">Protein NATD1</fullName>
    </recommendedName>
    <alternativeName>
        <fullName evidence="3">N-acetyltransferase domain-containing protein 1</fullName>
    </alternativeName>
</protein>
<accession>A0AAV2QUN1</accession>
<dbReference type="PANTHER" id="PTHR31435:SF9">
    <property type="entry name" value="PROTEIN NATD1"/>
    <property type="match status" value="1"/>
</dbReference>
<reference evidence="6 7" key="1">
    <citation type="submission" date="2024-05" db="EMBL/GenBank/DDBJ databases">
        <authorList>
            <person name="Wallberg A."/>
        </authorList>
    </citation>
    <scope>NUCLEOTIDE SEQUENCE [LARGE SCALE GENOMIC DNA]</scope>
</reference>
<evidence type="ECO:0000256" key="3">
    <source>
        <dbReference type="ARBA" id="ARBA00031876"/>
    </source>
</evidence>
<sequence>MAVAVTPLSHVTPQVSGSGSKGPSTPSGGHSTTTNIIVNQHNGLTNGNRTAKRAYLEYEELCANSVDLQHTVVPNVFRGQGVAKILAKAALDHFAEDAKKMKLTCWYLQKYYEENPSSKYQGRIIE</sequence>
<dbReference type="Proteomes" id="UP001497623">
    <property type="component" value="Unassembled WGS sequence"/>
</dbReference>
<comment type="caution">
    <text evidence="6">The sequence shown here is derived from an EMBL/GenBank/DDBJ whole genome shotgun (WGS) entry which is preliminary data.</text>
</comment>
<gene>
    <name evidence="6" type="ORF">MNOR_LOCUS15655</name>
</gene>
<keyword evidence="7" id="KW-1185">Reference proteome</keyword>
<evidence type="ECO:0000313" key="7">
    <source>
        <dbReference type="Proteomes" id="UP001497623"/>
    </source>
</evidence>
<evidence type="ECO:0000259" key="5">
    <source>
        <dbReference type="PROSITE" id="PS51729"/>
    </source>
</evidence>
<dbReference type="InterPro" id="IPR031165">
    <property type="entry name" value="GNAT_YJDJ"/>
</dbReference>
<feature type="domain" description="N-acetyltransferase" evidence="5">
    <location>
        <begin position="33"/>
        <end position="125"/>
    </location>
</feature>
<dbReference type="PANTHER" id="PTHR31435">
    <property type="entry name" value="PROTEIN NATD1"/>
    <property type="match status" value="1"/>
</dbReference>
<proteinExistence type="inferred from homology"/>
<dbReference type="Pfam" id="PF14542">
    <property type="entry name" value="Acetyltransf_CG"/>
    <property type="match status" value="1"/>
</dbReference>
<dbReference type="EMBL" id="CAXKWB010009884">
    <property type="protein sequence ID" value="CAL4096273.1"/>
    <property type="molecule type" value="Genomic_DNA"/>
</dbReference>
<dbReference type="InterPro" id="IPR016181">
    <property type="entry name" value="Acyl_CoA_acyltransferase"/>
</dbReference>
<evidence type="ECO:0000256" key="2">
    <source>
        <dbReference type="ARBA" id="ARBA00020243"/>
    </source>
</evidence>
<feature type="compositionally biased region" description="Low complexity" evidence="4">
    <location>
        <begin position="16"/>
        <end position="34"/>
    </location>
</feature>
<feature type="region of interest" description="Disordered" evidence="4">
    <location>
        <begin position="1"/>
        <end position="44"/>
    </location>
</feature>
<feature type="non-terminal residue" evidence="6">
    <location>
        <position position="126"/>
    </location>
</feature>
<dbReference type="Gene3D" id="3.40.630.30">
    <property type="match status" value="1"/>
</dbReference>
<organism evidence="6 7">
    <name type="scientific">Meganyctiphanes norvegica</name>
    <name type="common">Northern krill</name>
    <name type="synonym">Thysanopoda norvegica</name>
    <dbReference type="NCBI Taxonomy" id="48144"/>
    <lineage>
        <taxon>Eukaryota</taxon>
        <taxon>Metazoa</taxon>
        <taxon>Ecdysozoa</taxon>
        <taxon>Arthropoda</taxon>
        <taxon>Crustacea</taxon>
        <taxon>Multicrustacea</taxon>
        <taxon>Malacostraca</taxon>
        <taxon>Eumalacostraca</taxon>
        <taxon>Eucarida</taxon>
        <taxon>Euphausiacea</taxon>
        <taxon>Euphausiidae</taxon>
        <taxon>Meganyctiphanes</taxon>
    </lineage>
</organism>
<dbReference type="PROSITE" id="PS51729">
    <property type="entry name" value="GNAT_YJDJ"/>
    <property type="match status" value="1"/>
</dbReference>
<dbReference type="SUPFAM" id="SSF55729">
    <property type="entry name" value="Acyl-CoA N-acyltransferases (Nat)"/>
    <property type="match status" value="1"/>
</dbReference>
<evidence type="ECO:0000256" key="1">
    <source>
        <dbReference type="ARBA" id="ARBA00006233"/>
    </source>
</evidence>
<comment type="similarity">
    <text evidence="1">Belongs to the NATD1 family.</text>
</comment>
<dbReference type="AlphaFoldDB" id="A0AAV2QUN1"/>
<name>A0AAV2QUN1_MEGNR</name>
<dbReference type="InterPro" id="IPR045057">
    <property type="entry name" value="Gcn5-rel_NAT"/>
</dbReference>
<evidence type="ECO:0000313" key="6">
    <source>
        <dbReference type="EMBL" id="CAL4096273.1"/>
    </source>
</evidence>
<feature type="compositionally biased region" description="Polar residues" evidence="4">
    <location>
        <begin position="35"/>
        <end position="44"/>
    </location>
</feature>
<evidence type="ECO:0000256" key="4">
    <source>
        <dbReference type="SAM" id="MobiDB-lite"/>
    </source>
</evidence>